<feature type="domain" description="Anti-CBASS protein Acb1-like N-terminal" evidence="2">
    <location>
        <begin position="47"/>
        <end position="401"/>
    </location>
</feature>
<evidence type="ECO:0000259" key="2">
    <source>
        <dbReference type="Pfam" id="PF06381"/>
    </source>
</evidence>
<dbReference type="Proteomes" id="UP001275057">
    <property type="component" value="Unassembled WGS sequence"/>
</dbReference>
<sequence>MSQKKDGVRAWFRDSYQNFTARLGLRTPNMSSDGTYQPNWTSRNRLQIENAYRSSWLVGVAVDAVADDMTRKGITITGGLKPEEKSKLDNAWEELALWDRLNDTIKWGRLYGGAIGVIMIDGQDMSSPLRMETVGPGAFRGVMVLDRWMVTPTTQDRVTEMGPDFGTPKFYQVVTTATGIPPWKIHYSRIIRFDGVTLPYQQMLTENDWGQSVVERIFDRLMAFDSATTGAAQLVYKAHLRTYSIKGLRSVLGMGQNTAAYKGLMAHMDMIRQYQSIEGMTVMDAEDEFATHSYTFAGLSDVLAQFGQQVAGAVGIPLVRLFGQSPAGFSTGETDLSNYYDNVSTQQERRLRRPLHKVMQVLHMSLFSRPLPDDFAFEFNPLWQMSEPDRAGVAVNTVDAVVKAVDAGLMTPKAGAQQLKESSRITGVGSTITDEDIENAQDIDPPAFEGNDLDPDAEGATAPVRNAATKDSAGGRGHRLDFLRWFR</sequence>
<accession>A0ABD5IPZ1</accession>
<reference evidence="3 4" key="1">
    <citation type="submission" date="2023-11" db="EMBL/GenBank/DDBJ databases">
        <title>Detection of rare carbapenemases in Enterobacterales - comparison of two colorimetric and two CIM-based carbapenemase assays.</title>
        <authorList>
            <person name="Schaffarczyk L."/>
            <person name="Noster J."/>
            <person name="Stelzer Y."/>
            <person name="Sattler J."/>
            <person name="Gatermann S."/>
            <person name="Hamprecht A."/>
        </authorList>
    </citation>
    <scope>NUCLEOTIDE SEQUENCE [LARGE SCALE GENOMIC DNA]</scope>
    <source>
        <strain evidence="3 4">CIM-Carb-136</strain>
    </source>
</reference>
<proteinExistence type="predicted"/>
<dbReference type="EMBL" id="JAXABG010000028">
    <property type="protein sequence ID" value="MDX7085616.1"/>
    <property type="molecule type" value="Genomic_DNA"/>
</dbReference>
<dbReference type="InterPro" id="IPR006445">
    <property type="entry name" value="Phage-assoc_HI1409"/>
</dbReference>
<evidence type="ECO:0000313" key="3">
    <source>
        <dbReference type="EMBL" id="MDX7085616.1"/>
    </source>
</evidence>
<evidence type="ECO:0000256" key="1">
    <source>
        <dbReference type="SAM" id="MobiDB-lite"/>
    </source>
</evidence>
<dbReference type="InterPro" id="IPR024459">
    <property type="entry name" value="Acb1-like_N"/>
</dbReference>
<feature type="region of interest" description="Disordered" evidence="1">
    <location>
        <begin position="447"/>
        <end position="476"/>
    </location>
</feature>
<dbReference type="RefSeq" id="WP_261115719.1">
    <property type="nucleotide sequence ID" value="NZ_CAMKUU010000001.1"/>
</dbReference>
<gene>
    <name evidence="3" type="ORF">SJ435_24860</name>
</gene>
<dbReference type="AlphaFoldDB" id="A0ABD5IPZ1"/>
<dbReference type="Pfam" id="PF06381">
    <property type="entry name" value="Phage_portal_3"/>
    <property type="match status" value="1"/>
</dbReference>
<comment type="caution">
    <text evidence="3">The sequence shown here is derived from an EMBL/GenBank/DDBJ whole genome shotgun (WGS) entry which is preliminary data.</text>
</comment>
<name>A0ABD5IPZ1_SERMA</name>
<organism evidence="3 4">
    <name type="scientific">Serratia marcescens</name>
    <dbReference type="NCBI Taxonomy" id="615"/>
    <lineage>
        <taxon>Bacteria</taxon>
        <taxon>Pseudomonadati</taxon>
        <taxon>Pseudomonadota</taxon>
        <taxon>Gammaproteobacteria</taxon>
        <taxon>Enterobacterales</taxon>
        <taxon>Yersiniaceae</taxon>
        <taxon>Serratia</taxon>
    </lineage>
</organism>
<evidence type="ECO:0000313" key="4">
    <source>
        <dbReference type="Proteomes" id="UP001275057"/>
    </source>
</evidence>
<dbReference type="NCBIfam" id="TIGR01555">
    <property type="entry name" value="phge_rel_HI1409"/>
    <property type="match status" value="1"/>
</dbReference>
<protein>
    <submittedName>
        <fullName evidence="3">DUF1073 domain-containing protein</fullName>
    </submittedName>
</protein>